<dbReference type="PANTHER" id="PTHR42100">
    <property type="entry name" value="OXIDOREDUCTASE 178 KDA SUBUNIT, PUTATIVE (AFU_ORTHOLOGUE AFUA_8G04320)-RELATED"/>
    <property type="match status" value="1"/>
</dbReference>
<dbReference type="EMBL" id="PNEN01000293">
    <property type="protein sequence ID" value="PPJ60237.1"/>
    <property type="molecule type" value="Genomic_DNA"/>
</dbReference>
<dbReference type="InterPro" id="IPR034444">
    <property type="entry name" value="Nuo17.8"/>
</dbReference>
<dbReference type="PANTHER" id="PTHR42100:SF1">
    <property type="entry name" value="OXIDOREDUCTASE 178 KDA SUBUNIT, PUTATIVE (AFU_ORTHOLOGUE AFUA_8G04320)-RELATED"/>
    <property type="match status" value="1"/>
</dbReference>
<dbReference type="GO" id="GO:0005739">
    <property type="term" value="C:mitochondrion"/>
    <property type="evidence" value="ECO:0007669"/>
    <property type="project" value="InterPro"/>
</dbReference>
<proteinExistence type="predicted"/>
<gene>
    <name evidence="3" type="ORF">CBER1_01327</name>
</gene>
<evidence type="ECO:0000256" key="2">
    <source>
        <dbReference type="SAM" id="MobiDB-lite"/>
    </source>
</evidence>
<sequence length="241" mass="26767">MKVASLWSSREVVGQKAAATADTDPTSPPPLDSGPGSTLQPTPRTMQPVRRTAARSVRQQLRARTTQQGQRRFAGDHHGPELVSEGQAAHDKHPPNHNESFGAGFFIALAALPVSLALYKLTAQGSSEQPYFTRLIRDTYADYAVKWAQRNDLHTQAMQQAASDRALFLNEPNQQARTVDLKYPEIVNASSPWNVRAGHGSANLDELIAKYEKEAVEENERKLQQLKENKVPVEQPVVHFR</sequence>
<organism evidence="3 4">
    <name type="scientific">Cercospora berteroae</name>
    <dbReference type="NCBI Taxonomy" id="357750"/>
    <lineage>
        <taxon>Eukaryota</taxon>
        <taxon>Fungi</taxon>
        <taxon>Dikarya</taxon>
        <taxon>Ascomycota</taxon>
        <taxon>Pezizomycotina</taxon>
        <taxon>Dothideomycetes</taxon>
        <taxon>Dothideomycetidae</taxon>
        <taxon>Mycosphaerellales</taxon>
        <taxon>Mycosphaerellaceae</taxon>
        <taxon>Cercospora</taxon>
    </lineage>
</organism>
<dbReference type="OrthoDB" id="2120038at2759"/>
<protein>
    <recommendedName>
        <fullName evidence="5">NADH-ubiquinone oxidoreductase 17.8 kDa subunit</fullName>
    </recommendedName>
</protein>
<dbReference type="AlphaFoldDB" id="A0A2S6CKH4"/>
<dbReference type="Proteomes" id="UP000237631">
    <property type="component" value="Unassembled WGS sequence"/>
</dbReference>
<evidence type="ECO:0000313" key="4">
    <source>
        <dbReference type="Proteomes" id="UP000237631"/>
    </source>
</evidence>
<reference evidence="4" key="1">
    <citation type="journal article" date="2017" name="bioRxiv">
        <title>Conservation of a gene cluster reveals novel cercosporin biosynthetic mechanisms and extends production to the genus Colletotrichum.</title>
        <authorList>
            <person name="de Jonge R."/>
            <person name="Ebert M.K."/>
            <person name="Huitt-Roehl C.R."/>
            <person name="Pal P."/>
            <person name="Suttle J.C."/>
            <person name="Spanner R.E."/>
            <person name="Neubauer J.D."/>
            <person name="Jurick W.M.II."/>
            <person name="Stott K.A."/>
            <person name="Secor G.A."/>
            <person name="Thomma B.P.H.J."/>
            <person name="Van de Peer Y."/>
            <person name="Townsend C.A."/>
            <person name="Bolton M.D."/>
        </authorList>
    </citation>
    <scope>NUCLEOTIDE SEQUENCE [LARGE SCALE GENOMIC DNA]</scope>
    <source>
        <strain evidence="4">CBS538.71</strain>
    </source>
</reference>
<keyword evidence="1" id="KW-0175">Coiled coil</keyword>
<name>A0A2S6CKH4_9PEZI</name>
<keyword evidence="4" id="KW-1185">Reference proteome</keyword>
<feature type="region of interest" description="Disordered" evidence="2">
    <location>
        <begin position="1"/>
        <end position="97"/>
    </location>
</feature>
<accession>A0A2S6CKH4</accession>
<evidence type="ECO:0000256" key="1">
    <source>
        <dbReference type="SAM" id="Coils"/>
    </source>
</evidence>
<evidence type="ECO:0008006" key="5">
    <source>
        <dbReference type="Google" id="ProtNLM"/>
    </source>
</evidence>
<evidence type="ECO:0000313" key="3">
    <source>
        <dbReference type="EMBL" id="PPJ60237.1"/>
    </source>
</evidence>
<feature type="compositionally biased region" description="Polar residues" evidence="2">
    <location>
        <begin position="57"/>
        <end position="70"/>
    </location>
</feature>
<comment type="caution">
    <text evidence="3">The sequence shown here is derived from an EMBL/GenBank/DDBJ whole genome shotgun (WGS) entry which is preliminary data.</text>
</comment>
<dbReference type="STRING" id="357750.A0A2S6CKH4"/>
<feature type="coiled-coil region" evidence="1">
    <location>
        <begin position="201"/>
        <end position="229"/>
    </location>
</feature>